<proteinExistence type="predicted"/>
<dbReference type="Proteomes" id="UP000887578">
    <property type="component" value="Unplaced"/>
</dbReference>
<keyword evidence="1" id="KW-1185">Reference proteome</keyword>
<protein>
    <submittedName>
        <fullName evidence="2">Uncharacterized protein</fullName>
    </submittedName>
</protein>
<evidence type="ECO:0000313" key="1">
    <source>
        <dbReference type="Proteomes" id="UP000887578"/>
    </source>
</evidence>
<sequence length="95" mass="9833">MGAEVVVGKEEVEGSFERRGSGFVRRRRELRRKNLCTAESVSGLIMDDAEVVVGGAATAAGGVGDTKLPCVSSMLESSVVEPFGGGACIAFRVVA</sequence>
<name>A0A914R082_9BILA</name>
<dbReference type="AlphaFoldDB" id="A0A914R082"/>
<dbReference type="WBParaSite" id="PDA_v2.g7792.t1">
    <property type="protein sequence ID" value="PDA_v2.g7792.t1"/>
    <property type="gene ID" value="PDA_v2.g7792"/>
</dbReference>
<reference evidence="2" key="1">
    <citation type="submission" date="2022-11" db="UniProtKB">
        <authorList>
            <consortium name="WormBaseParasite"/>
        </authorList>
    </citation>
    <scope>IDENTIFICATION</scope>
</reference>
<evidence type="ECO:0000313" key="2">
    <source>
        <dbReference type="WBParaSite" id="PDA_v2.g7792.t1"/>
    </source>
</evidence>
<organism evidence="1 2">
    <name type="scientific">Panagrolaimus davidi</name>
    <dbReference type="NCBI Taxonomy" id="227884"/>
    <lineage>
        <taxon>Eukaryota</taxon>
        <taxon>Metazoa</taxon>
        <taxon>Ecdysozoa</taxon>
        <taxon>Nematoda</taxon>
        <taxon>Chromadorea</taxon>
        <taxon>Rhabditida</taxon>
        <taxon>Tylenchina</taxon>
        <taxon>Panagrolaimomorpha</taxon>
        <taxon>Panagrolaimoidea</taxon>
        <taxon>Panagrolaimidae</taxon>
        <taxon>Panagrolaimus</taxon>
    </lineage>
</organism>
<accession>A0A914R082</accession>